<evidence type="ECO:0008006" key="3">
    <source>
        <dbReference type="Google" id="ProtNLM"/>
    </source>
</evidence>
<proteinExistence type="predicted"/>
<gene>
    <name evidence="1" type="ORF">AKJ41_01975</name>
</gene>
<keyword evidence="2" id="KW-1185">Reference proteome</keyword>
<evidence type="ECO:0000313" key="1">
    <source>
        <dbReference type="EMBL" id="KXB01298.1"/>
    </source>
</evidence>
<dbReference type="InterPro" id="IPR033469">
    <property type="entry name" value="CYTH-like_dom_sf"/>
</dbReference>
<dbReference type="Gene3D" id="2.40.320.10">
    <property type="entry name" value="Hypothetical Protein Pfu-838710-001"/>
    <property type="match status" value="1"/>
</dbReference>
<comment type="caution">
    <text evidence="1">The sequence shown here is derived from an EMBL/GenBank/DDBJ whole genome shotgun (WGS) entry which is preliminary data.</text>
</comment>
<organism evidence="1 2">
    <name type="scientific">candidate division MSBL1 archaeon SCGC-AAA259O05</name>
    <dbReference type="NCBI Taxonomy" id="1698271"/>
    <lineage>
        <taxon>Archaea</taxon>
        <taxon>Methanobacteriati</taxon>
        <taxon>Methanobacteriota</taxon>
        <taxon>candidate division MSBL1</taxon>
    </lineage>
</organism>
<dbReference type="SUPFAM" id="SSF55154">
    <property type="entry name" value="CYTH-like phosphatases"/>
    <property type="match status" value="1"/>
</dbReference>
<dbReference type="EMBL" id="LHXV01000017">
    <property type="protein sequence ID" value="KXB01298.1"/>
    <property type="molecule type" value="Genomic_DNA"/>
</dbReference>
<name>A0A133V4B9_9EURY</name>
<dbReference type="AlphaFoldDB" id="A0A133V4B9"/>
<accession>A0A133V4B9</accession>
<protein>
    <recommendedName>
        <fullName evidence="3">CYTH domain-containing protein</fullName>
    </recommendedName>
</protein>
<evidence type="ECO:0000313" key="2">
    <source>
        <dbReference type="Proteomes" id="UP000070344"/>
    </source>
</evidence>
<reference evidence="1 2" key="1">
    <citation type="journal article" date="2016" name="Sci. Rep.">
        <title>Metabolic traits of an uncultured archaeal lineage -MSBL1- from brine pools of the Red Sea.</title>
        <authorList>
            <person name="Mwirichia R."/>
            <person name="Alam I."/>
            <person name="Rashid M."/>
            <person name="Vinu M."/>
            <person name="Ba-Alawi W."/>
            <person name="Anthony Kamau A."/>
            <person name="Kamanda Ngugi D."/>
            <person name="Goker M."/>
            <person name="Klenk H.P."/>
            <person name="Bajic V."/>
            <person name="Stingl U."/>
        </authorList>
    </citation>
    <scope>NUCLEOTIDE SEQUENCE [LARGE SCALE GENOMIC DNA]</scope>
    <source>
        <strain evidence="1">SCGC-AAA259O05</strain>
    </source>
</reference>
<sequence>MKQARIEVEDLEEWQGFFRSIYGDPEVVVSVPRRLEYKNREGEVTVNFDSVEILGSWTEVEVCVTERGDIDGALGTVKEIFKALGYKGEVESKTYPEMLEEGSHEP</sequence>
<dbReference type="Proteomes" id="UP000070344">
    <property type="component" value="Unassembled WGS sequence"/>
</dbReference>